<comment type="caution">
    <text evidence="2">The sequence shown here is derived from an EMBL/GenBank/DDBJ whole genome shotgun (WGS) entry which is preliminary data.</text>
</comment>
<keyword evidence="3" id="KW-1185">Reference proteome</keyword>
<keyword evidence="1" id="KW-1133">Transmembrane helix</keyword>
<evidence type="ECO:0000313" key="2">
    <source>
        <dbReference type="EMBL" id="MDN4614176.1"/>
    </source>
</evidence>
<dbReference type="RefSeq" id="WP_301212619.1">
    <property type="nucleotide sequence ID" value="NZ_JAROCF010000001.1"/>
</dbReference>
<keyword evidence="1" id="KW-0472">Membrane</keyword>
<evidence type="ECO:0000256" key="1">
    <source>
        <dbReference type="SAM" id="Phobius"/>
    </source>
</evidence>
<dbReference type="EMBL" id="JAROCF010000001">
    <property type="protein sequence ID" value="MDN4614176.1"/>
    <property type="molecule type" value="Genomic_DNA"/>
</dbReference>
<proteinExistence type="predicted"/>
<evidence type="ECO:0000313" key="3">
    <source>
        <dbReference type="Proteomes" id="UP001174208"/>
    </source>
</evidence>
<dbReference type="Proteomes" id="UP001174208">
    <property type="component" value="Unassembled WGS sequence"/>
</dbReference>
<feature type="transmembrane region" description="Helical" evidence="1">
    <location>
        <begin position="108"/>
        <end position="125"/>
    </location>
</feature>
<name>A0ABT8KBJ7_9MICO</name>
<keyword evidence="1" id="KW-0812">Transmembrane</keyword>
<feature type="transmembrane region" description="Helical" evidence="1">
    <location>
        <begin position="53"/>
        <end position="76"/>
    </location>
</feature>
<feature type="transmembrane region" description="Helical" evidence="1">
    <location>
        <begin position="83"/>
        <end position="102"/>
    </location>
</feature>
<gene>
    <name evidence="2" type="ORF">P5G50_06885</name>
</gene>
<reference evidence="2" key="1">
    <citation type="submission" date="2023-06" db="EMBL/GenBank/DDBJ databases">
        <title>MT1 and MT2 Draft Genomes of Novel Species.</title>
        <authorList>
            <person name="Venkateswaran K."/>
        </authorList>
    </citation>
    <scope>NUCLEOTIDE SEQUENCE</scope>
    <source>
        <strain evidence="2">F6_8S_P_1B</strain>
    </source>
</reference>
<sequence length="134" mass="13661">MSISATTARPTVVTAAFWLWIASAAIGLIGFAVSFPSVVAATQSLSGPMAGGAMVGSVAGAIIGAAIRVVFAIFLLRGANWARIVLTVLGAIIVLSLLVSIITGNVLAILELLAVVAAVVLQWLSSAKPFFRRA</sequence>
<protein>
    <submittedName>
        <fullName evidence="2">Uncharacterized protein</fullName>
    </submittedName>
</protein>
<feature type="transmembrane region" description="Helical" evidence="1">
    <location>
        <begin position="12"/>
        <end position="33"/>
    </location>
</feature>
<organism evidence="2 3">
    <name type="scientific">Leifsonia williamsii</name>
    <dbReference type="NCBI Taxonomy" id="3035919"/>
    <lineage>
        <taxon>Bacteria</taxon>
        <taxon>Bacillati</taxon>
        <taxon>Actinomycetota</taxon>
        <taxon>Actinomycetes</taxon>
        <taxon>Micrococcales</taxon>
        <taxon>Microbacteriaceae</taxon>
        <taxon>Leifsonia</taxon>
    </lineage>
</organism>
<accession>A0ABT8KBJ7</accession>